<dbReference type="Gene3D" id="1.20.930.40">
    <property type="entry name" value="Transferrin receptor-like, dimerisation domain"/>
    <property type="match status" value="1"/>
</dbReference>
<dbReference type="InterPro" id="IPR007365">
    <property type="entry name" value="TFR-like_dimer_dom"/>
</dbReference>
<gene>
    <name evidence="6" type="ORF">B0I35DRAFT_172077</name>
</gene>
<dbReference type="FunFam" id="3.50.30.30:FF:000008">
    <property type="entry name" value="Glutamate carboxypeptidase 2"/>
    <property type="match status" value="1"/>
</dbReference>
<evidence type="ECO:0000256" key="2">
    <source>
        <dbReference type="SAM" id="MobiDB-lite"/>
    </source>
</evidence>
<evidence type="ECO:0000259" key="4">
    <source>
        <dbReference type="Pfam" id="PF04253"/>
    </source>
</evidence>
<evidence type="ECO:0000259" key="3">
    <source>
        <dbReference type="Pfam" id="PF02225"/>
    </source>
</evidence>
<feature type="domain" description="PA" evidence="3">
    <location>
        <begin position="159"/>
        <end position="230"/>
    </location>
</feature>
<name>A0A8K0SWE2_9HYPO</name>
<dbReference type="InterPro" id="IPR036757">
    <property type="entry name" value="TFR-like_dimer_dom_sf"/>
</dbReference>
<dbReference type="FunFam" id="3.40.630.10:FF:000101">
    <property type="entry name" value="N-acetylated alpha-linked acidic dipeptidase like 1"/>
    <property type="match status" value="1"/>
</dbReference>
<evidence type="ECO:0000259" key="5">
    <source>
        <dbReference type="Pfam" id="PF04389"/>
    </source>
</evidence>
<dbReference type="GO" id="GO:0004180">
    <property type="term" value="F:carboxypeptidase activity"/>
    <property type="evidence" value="ECO:0007669"/>
    <property type="project" value="TreeGrafter"/>
</dbReference>
<dbReference type="EMBL" id="JAGPNK010000003">
    <property type="protein sequence ID" value="KAH7324908.1"/>
    <property type="molecule type" value="Genomic_DNA"/>
</dbReference>
<dbReference type="SUPFAM" id="SSF52025">
    <property type="entry name" value="PA domain"/>
    <property type="match status" value="1"/>
</dbReference>
<dbReference type="CDD" id="cd08022">
    <property type="entry name" value="M28_PSMA_like"/>
    <property type="match status" value="1"/>
</dbReference>
<dbReference type="InterPro" id="IPR039373">
    <property type="entry name" value="Peptidase_M28B"/>
</dbReference>
<dbReference type="Pfam" id="PF04389">
    <property type="entry name" value="Peptidase_M28"/>
    <property type="match status" value="1"/>
</dbReference>
<comment type="caution">
    <text evidence="6">The sequence shown here is derived from an EMBL/GenBank/DDBJ whole genome shotgun (WGS) entry which is preliminary data.</text>
</comment>
<dbReference type="InterPro" id="IPR003137">
    <property type="entry name" value="PA_domain"/>
</dbReference>
<dbReference type="Pfam" id="PF02225">
    <property type="entry name" value="PA"/>
    <property type="match status" value="1"/>
</dbReference>
<dbReference type="PANTHER" id="PTHR10404:SF46">
    <property type="entry name" value="VACUOLAR PROTEIN SORTING-ASSOCIATED PROTEIN 70"/>
    <property type="match status" value="1"/>
</dbReference>
<comment type="similarity">
    <text evidence="1">Belongs to the peptidase M28 family. M28B subfamily.</text>
</comment>
<organism evidence="6 7">
    <name type="scientific">Stachybotrys elegans</name>
    <dbReference type="NCBI Taxonomy" id="80388"/>
    <lineage>
        <taxon>Eukaryota</taxon>
        <taxon>Fungi</taxon>
        <taxon>Dikarya</taxon>
        <taxon>Ascomycota</taxon>
        <taxon>Pezizomycotina</taxon>
        <taxon>Sordariomycetes</taxon>
        <taxon>Hypocreomycetidae</taxon>
        <taxon>Hypocreales</taxon>
        <taxon>Stachybotryaceae</taxon>
        <taxon>Stachybotrys</taxon>
    </lineage>
</organism>
<dbReference type="AlphaFoldDB" id="A0A8K0SWE2"/>
<keyword evidence="7" id="KW-1185">Reference proteome</keyword>
<dbReference type="PANTHER" id="PTHR10404">
    <property type="entry name" value="N-ACETYLATED-ALPHA-LINKED ACIDIC DIPEPTIDASE"/>
    <property type="match status" value="1"/>
</dbReference>
<dbReference type="OrthoDB" id="5841748at2759"/>
<protein>
    <submittedName>
        <fullName evidence="6">Membrane protein</fullName>
    </submittedName>
</protein>
<sequence>MLLSALVLATGVSACSRDLLVEKRHTHRQPITKRNTEWPPVLSEPETILVNAFDNVTIDEWAYYYGHQNKLAGYGREAAEWTAARWTENGFDTHIAEYHVYLSYPVEASISVTYPDGRTAPINIVEPVIAEDDVTSREDTIPTFHGYSASGNVTAEFIYAGRGSIADFERLVELGVEIEGKIALMRYGGLFRGLKVKNAQDHGAIGAVIFTDPGDDGEVTVANGYEAYPNGPARHPEAVQKGSTLFLSTRPGDPTTPGYPSHEGAPRADPSGVVPQIPSLPLSYAAVEPLLQALNGHGPTADEVNRTIWAGALEADYSVGPAPGVTLSLNNQMEERIEPVQNVIAFLNGTNSDETIVIGNHRDTWMIGGNGDPNSGSAVLIELSKAFKRLTDSGWTPTRNIVLASWDAEEYGLVGSVEWVEDHVNWLTETTVAYLNIDVAVSGPRVSLSASPELHTIGTDLFKKVVAPNGGAFNESIYDSWQRDAGGNVGVLGSGSDYTGFVHSGISSLDIGSDGGDGDPIWMYHSNMDTYHWMSTFGDPGFYQHRAVGQFLTLLGYHLASDEVLPIDVQNYAVELRAYRDDLADFIAASDYELDIAALSEAIEVFGTRADEAKALETLAVTLDDKELIRVVNHKYRDFQRGFISQGGLPDREFFRHAIFAPGLDTGYAAVTFPGITEGIQYDRLEDAEDWVTKAADAILRAADILKT</sequence>
<dbReference type="Proteomes" id="UP000813444">
    <property type="component" value="Unassembled WGS sequence"/>
</dbReference>
<dbReference type="Pfam" id="PF04253">
    <property type="entry name" value="TFR_dimer"/>
    <property type="match status" value="1"/>
</dbReference>
<accession>A0A8K0SWE2</accession>
<feature type="domain" description="Peptidase M28" evidence="5">
    <location>
        <begin position="342"/>
        <end position="532"/>
    </location>
</feature>
<feature type="domain" description="Transferrin receptor-like dimerisation" evidence="4">
    <location>
        <begin position="595"/>
        <end position="707"/>
    </location>
</feature>
<dbReference type="CDD" id="cd02121">
    <property type="entry name" value="PA_GCPII_like"/>
    <property type="match status" value="1"/>
</dbReference>
<proteinExistence type="inferred from homology"/>
<dbReference type="InterPro" id="IPR007484">
    <property type="entry name" value="Peptidase_M28"/>
</dbReference>
<dbReference type="Gene3D" id="3.50.30.30">
    <property type="match status" value="1"/>
</dbReference>
<dbReference type="SUPFAM" id="SSF53187">
    <property type="entry name" value="Zn-dependent exopeptidases"/>
    <property type="match status" value="1"/>
</dbReference>
<dbReference type="SUPFAM" id="SSF47672">
    <property type="entry name" value="Transferrin receptor-like dimerisation domain"/>
    <property type="match status" value="1"/>
</dbReference>
<dbReference type="Gene3D" id="3.40.630.10">
    <property type="entry name" value="Zn peptidases"/>
    <property type="match status" value="1"/>
</dbReference>
<dbReference type="InterPro" id="IPR046450">
    <property type="entry name" value="PA_dom_sf"/>
</dbReference>
<reference evidence="6" key="1">
    <citation type="journal article" date="2021" name="Nat. Commun.">
        <title>Genetic determinants of endophytism in the Arabidopsis root mycobiome.</title>
        <authorList>
            <person name="Mesny F."/>
            <person name="Miyauchi S."/>
            <person name="Thiergart T."/>
            <person name="Pickel B."/>
            <person name="Atanasova L."/>
            <person name="Karlsson M."/>
            <person name="Huettel B."/>
            <person name="Barry K.W."/>
            <person name="Haridas S."/>
            <person name="Chen C."/>
            <person name="Bauer D."/>
            <person name="Andreopoulos W."/>
            <person name="Pangilinan J."/>
            <person name="LaButti K."/>
            <person name="Riley R."/>
            <person name="Lipzen A."/>
            <person name="Clum A."/>
            <person name="Drula E."/>
            <person name="Henrissat B."/>
            <person name="Kohler A."/>
            <person name="Grigoriev I.V."/>
            <person name="Martin F.M."/>
            <person name="Hacquard S."/>
        </authorList>
    </citation>
    <scope>NUCLEOTIDE SEQUENCE</scope>
    <source>
        <strain evidence="6">MPI-CAGE-CH-0235</strain>
    </source>
</reference>
<evidence type="ECO:0000256" key="1">
    <source>
        <dbReference type="ARBA" id="ARBA00005634"/>
    </source>
</evidence>
<feature type="region of interest" description="Disordered" evidence="2">
    <location>
        <begin position="249"/>
        <end position="271"/>
    </location>
</feature>
<evidence type="ECO:0000313" key="7">
    <source>
        <dbReference type="Proteomes" id="UP000813444"/>
    </source>
</evidence>
<evidence type="ECO:0000313" key="6">
    <source>
        <dbReference type="EMBL" id="KAH7324908.1"/>
    </source>
</evidence>